<evidence type="ECO:0000313" key="2">
    <source>
        <dbReference type="EMBL" id="MCZ0730590.1"/>
    </source>
</evidence>
<feature type="domain" description="GmrSD restriction endonucleases C-terminal" evidence="1">
    <location>
        <begin position="108"/>
        <end position="238"/>
    </location>
</feature>
<dbReference type="GO" id="GO:0004519">
    <property type="term" value="F:endonuclease activity"/>
    <property type="evidence" value="ECO:0007669"/>
    <property type="project" value="UniProtKB-KW"/>
</dbReference>
<name>A0ABT4HK92_MYCIR</name>
<keyword evidence="3" id="KW-1185">Reference proteome</keyword>
<organism evidence="2 3">
    <name type="scientific">Mycolicibacterium iranicum</name>
    <name type="common">Mycobacterium iranicum</name>
    <dbReference type="NCBI Taxonomy" id="912594"/>
    <lineage>
        <taxon>Bacteria</taxon>
        <taxon>Bacillati</taxon>
        <taxon>Actinomycetota</taxon>
        <taxon>Actinomycetes</taxon>
        <taxon>Mycobacteriales</taxon>
        <taxon>Mycobacteriaceae</taxon>
        <taxon>Mycolicibacterium</taxon>
    </lineage>
</organism>
<protein>
    <submittedName>
        <fullName evidence="2">HNH endonuclease family protein</fullName>
    </submittedName>
</protein>
<evidence type="ECO:0000259" key="1">
    <source>
        <dbReference type="Pfam" id="PF07510"/>
    </source>
</evidence>
<gene>
    <name evidence="2" type="ORF">OY187_21300</name>
</gene>
<dbReference type="Proteomes" id="UP001084650">
    <property type="component" value="Unassembled WGS sequence"/>
</dbReference>
<accession>A0ABT4HK92</accession>
<keyword evidence="2" id="KW-0378">Hydrolase</keyword>
<dbReference type="InterPro" id="IPR011089">
    <property type="entry name" value="GmrSD_C"/>
</dbReference>
<dbReference type="EMBL" id="JAPQYE010000011">
    <property type="protein sequence ID" value="MCZ0730590.1"/>
    <property type="molecule type" value="Genomic_DNA"/>
</dbReference>
<reference evidence="2" key="1">
    <citation type="submission" date="2022-12" db="EMBL/GenBank/DDBJ databases">
        <title>Whole genome sequence of Mycolicibacterium iranicum strain SBH312.</title>
        <authorList>
            <person name="Jani J."/>
            <person name="Arifin Mustapha Z."/>
            <person name="Ahmed K."/>
            <person name="Kai Ling C."/>
        </authorList>
    </citation>
    <scope>NUCLEOTIDE SEQUENCE</scope>
    <source>
        <strain evidence="2">SBH312</strain>
    </source>
</reference>
<keyword evidence="2" id="KW-0540">Nuclease</keyword>
<sequence>MTRIKRKMKSLQRRLLITAAAAITLTVLAGGIPEELTSLLPSSATVSAPSAPVVPVVPDEQIGSLLDQVRTVEVLPEVDGYDRSCKRGQACSFGPAWNDPNDHSGCDTRSRILRSQLEHVSVKPGTQGCKVLSGILVDPYTAETIHFDVSEPAAVQVDHVFALGRSWDAGAAHWDLPQRVAFANDPLNLIAVGGAINREKSDSGLTWLPPNPAYRCPYIARYLTVAVTYGLAITTEERNIAASTCPAVAP</sequence>
<dbReference type="RefSeq" id="WP_268787116.1">
    <property type="nucleotide sequence ID" value="NZ_JAPQYE010000011.1"/>
</dbReference>
<dbReference type="Pfam" id="PF07510">
    <property type="entry name" value="GmrSD_C"/>
    <property type="match status" value="1"/>
</dbReference>
<keyword evidence="2" id="KW-0255">Endonuclease</keyword>
<proteinExistence type="predicted"/>
<comment type="caution">
    <text evidence="2">The sequence shown here is derived from an EMBL/GenBank/DDBJ whole genome shotgun (WGS) entry which is preliminary data.</text>
</comment>
<evidence type="ECO:0000313" key="3">
    <source>
        <dbReference type="Proteomes" id="UP001084650"/>
    </source>
</evidence>